<sequence length="67" mass="7494">MCGLLIVNVVFITGEAIIKFHYFISSKGWPGVYLCDLKLNLKSTCLALQNKTAKLHHSGTKVEKENE</sequence>
<evidence type="ECO:0000313" key="1">
    <source>
        <dbReference type="EMBL" id="BAE43301.1"/>
    </source>
</evidence>
<dbReference type="MGI" id="MGI:1915171">
    <property type="gene designation" value="Ube2f"/>
</dbReference>
<name>Q3V3M0_MOUSE</name>
<reference evidence="1" key="7">
    <citation type="journal article" date="2005" name="Science">
        <title>The Transcriptional Landscape of the Mammalian Genome.</title>
        <authorList>
            <consortium name="The FANTOM Consortium"/>
            <consortium name="Riken Genome Exploration Research Group and Genome Science Group (Genome Network Project Core Group)"/>
        </authorList>
    </citation>
    <scope>NUCLEOTIDE SEQUENCE</scope>
    <source>
        <strain evidence="1">C57BL/6J</strain>
        <tissue evidence="1">Thymus</tissue>
    </source>
</reference>
<evidence type="ECO:0000313" key="2">
    <source>
        <dbReference type="MGI" id="MGI:1915171"/>
    </source>
</evidence>
<reference evidence="1" key="3">
    <citation type="journal article" date="2000" name="Genome Res.">
        <title>RIKEN integrated sequence analysis (RISA) system--384-format sequencing pipeline with 384 multicapillary sequencer.</title>
        <authorList>
            <person name="Shibata K."/>
            <person name="Itoh M."/>
            <person name="Aizawa K."/>
            <person name="Nagaoka S."/>
            <person name="Sasaki N."/>
            <person name="Carninci P."/>
            <person name="Konno H."/>
            <person name="Akiyama J."/>
            <person name="Nishi K."/>
            <person name="Kitsunai T."/>
            <person name="Tashiro H."/>
            <person name="Itoh M."/>
            <person name="Sumi N."/>
            <person name="Ishii Y."/>
            <person name="Nakamura S."/>
            <person name="Hazama M."/>
            <person name="Nishine T."/>
            <person name="Harada A."/>
            <person name="Yamamoto R."/>
            <person name="Matsumoto H."/>
            <person name="Sakaguchi S."/>
            <person name="Ikegami T."/>
            <person name="Kashiwagi K."/>
            <person name="Fujiwake S."/>
            <person name="Inoue K."/>
            <person name="Togawa Y."/>
            <person name="Izawa M."/>
            <person name="Ohara E."/>
            <person name="Watahiki M."/>
            <person name="Yoneda Y."/>
            <person name="Ishikawa T."/>
            <person name="Ozawa K."/>
            <person name="Tanaka T."/>
            <person name="Matsuura S."/>
            <person name="Kawai J."/>
            <person name="Okazaki Y."/>
            <person name="Muramatsu M."/>
            <person name="Inoue Y."/>
            <person name="Kira A."/>
            <person name="Hayashizaki Y."/>
        </authorList>
    </citation>
    <scope>NUCLEOTIDE SEQUENCE</scope>
    <source>
        <strain evidence="1">C57BL/6J</strain>
        <tissue evidence="1">Thymus</tissue>
    </source>
</reference>
<dbReference type="AlphaFoldDB" id="Q3V3M0"/>
<reference evidence="1" key="5">
    <citation type="submission" date="2001-07" db="EMBL/GenBank/DDBJ databases">
        <authorList>
            <person name="Adachi J."/>
            <person name="Aizawa K."/>
            <person name="Akimura T."/>
            <person name="Arakawa T."/>
            <person name="Bono H."/>
            <person name="Carninci P."/>
            <person name="Fukuda S."/>
            <person name="Furuno M."/>
            <person name="Hanagaki T."/>
            <person name="Hara A."/>
            <person name="Hashizume W."/>
            <person name="Hayashida K."/>
            <person name="Hayatsu N."/>
            <person name="Hiramoto K."/>
            <person name="Hiraoka T."/>
            <person name="Hirozane T."/>
            <person name="Hori F."/>
            <person name="Imotani K."/>
            <person name="Ishii Y."/>
            <person name="Itoh M."/>
            <person name="Kagawa I."/>
            <person name="Kasukawa T."/>
            <person name="Katoh H."/>
            <person name="Kawai J."/>
            <person name="Kojima Y."/>
            <person name="Kondo S."/>
            <person name="Konno H."/>
            <person name="Kouda M."/>
            <person name="Koya S."/>
            <person name="Kurihara C."/>
            <person name="Matsuyama T."/>
            <person name="Miyazaki A."/>
            <person name="Murata M."/>
            <person name="Nakamura M."/>
            <person name="Nishi K."/>
            <person name="Nomura K."/>
            <person name="Numazaki R."/>
            <person name="Ohno M."/>
            <person name="Ohsato N."/>
            <person name="Okazaki Y."/>
            <person name="Saito R."/>
            <person name="Saitoh H."/>
            <person name="Sakai C."/>
            <person name="Sakai K."/>
            <person name="Sakazume N."/>
            <person name="Sano H."/>
            <person name="Sasaki D."/>
            <person name="Shibata K."/>
            <person name="Shinagawa A."/>
            <person name="Shiraki T."/>
            <person name="Sogabe Y."/>
            <person name="Tagami M."/>
            <person name="Tagawa A."/>
            <person name="Takahashi F."/>
            <person name="Takaku-Akahira S."/>
            <person name="Takeda Y."/>
            <person name="Tanaka T."/>
            <person name="Tomaru A."/>
            <person name="Toya T."/>
            <person name="Yasunishi A."/>
            <person name="Muramatsu M."/>
            <person name="Hayashizaki Y."/>
        </authorList>
    </citation>
    <scope>NUCLEOTIDE SEQUENCE</scope>
    <source>
        <strain evidence="1">C57BL/6J</strain>
        <tissue evidence="1">Thymus</tissue>
    </source>
</reference>
<gene>
    <name evidence="2" type="primary">Ube2f</name>
</gene>
<protein>
    <submittedName>
        <fullName evidence="1">Uncharacterized protein</fullName>
    </submittedName>
</protein>
<proteinExistence type="evidence at transcript level"/>
<reference evidence="1" key="6">
    <citation type="journal article" date="2002" name="Nature">
        <title>Analysis of the mouse transcriptome based on functional annotation of 60,770 full-length cDNAs.</title>
        <authorList>
            <consortium name="The FANTOM Consortium and the RIKEN Genome Exploration Research Group Phase I and II Team"/>
        </authorList>
    </citation>
    <scope>NUCLEOTIDE SEQUENCE</scope>
    <source>
        <strain evidence="1">C57BL/6J</strain>
        <tissue evidence="1">Thymus</tissue>
    </source>
</reference>
<reference evidence="1" key="4">
    <citation type="journal article" date="2001" name="Nature">
        <title>Functional annotation of a full-length mouse cDNA collection.</title>
        <authorList>
            <consortium name="The RIKEN Genome Exploration Research Group Phase II Team and the FANTOM Consortium"/>
        </authorList>
    </citation>
    <scope>NUCLEOTIDE SEQUENCE</scope>
    <source>
        <strain evidence="1">C57BL/6J</strain>
        <tissue evidence="1">Thymus</tissue>
    </source>
</reference>
<reference evidence="1" key="1">
    <citation type="journal article" date="1999" name="Methods Enzymol.">
        <title>High-efficiency full-length cDNA cloning.</title>
        <authorList>
            <person name="Carninci P."/>
            <person name="Hayashizaki Y."/>
        </authorList>
    </citation>
    <scope>NUCLEOTIDE SEQUENCE</scope>
    <source>
        <strain evidence="1">C57BL/6J</strain>
        <tissue evidence="1">Thymus</tissue>
    </source>
</reference>
<accession>Q3V3M0</accession>
<organism evidence="1">
    <name type="scientific">Mus musculus</name>
    <name type="common">Mouse</name>
    <dbReference type="NCBI Taxonomy" id="10090"/>
    <lineage>
        <taxon>Eukaryota</taxon>
        <taxon>Metazoa</taxon>
        <taxon>Chordata</taxon>
        <taxon>Craniata</taxon>
        <taxon>Vertebrata</taxon>
        <taxon>Euteleostomi</taxon>
        <taxon>Mammalia</taxon>
        <taxon>Eutheria</taxon>
        <taxon>Euarchontoglires</taxon>
        <taxon>Glires</taxon>
        <taxon>Rodentia</taxon>
        <taxon>Myomorpha</taxon>
        <taxon>Muroidea</taxon>
        <taxon>Muridae</taxon>
        <taxon>Murinae</taxon>
        <taxon>Mus</taxon>
        <taxon>Mus</taxon>
    </lineage>
</organism>
<dbReference type="AGR" id="MGI:1915171"/>
<dbReference type="EMBL" id="AK038347">
    <property type="protein sequence ID" value="BAE43301.1"/>
    <property type="molecule type" value="mRNA"/>
</dbReference>
<reference evidence="1" key="2">
    <citation type="journal article" date="2000" name="Genome Res.">
        <title>Normalization and subtraction of cap-trapper-selected cDNAs to prepare full-length cDNA libraries for rapid discovery of new genes.</title>
        <authorList>
            <person name="Carninci P."/>
            <person name="Shibata Y."/>
            <person name="Hayatsu N."/>
            <person name="Sugahara Y."/>
            <person name="Shibata K."/>
            <person name="Itoh M."/>
            <person name="Konno H."/>
            <person name="Okazaki Y."/>
            <person name="Muramatsu M."/>
            <person name="Hayashizaki Y."/>
        </authorList>
    </citation>
    <scope>NUCLEOTIDE SEQUENCE</scope>
    <source>
        <strain evidence="1">C57BL/6J</strain>
        <tissue evidence="1">Thymus</tissue>
    </source>
</reference>
<reference evidence="1" key="8">
    <citation type="journal article" date="2005" name="Science">
        <title>Antisense Transcription in the Mammalian Transcriptome.</title>
        <authorList>
            <consortium name="RIKEN Genome Exploration Research Group and Genome Science Group (Genome Network Project Core Group) and the FANTOM Consortium"/>
        </authorList>
    </citation>
    <scope>NUCLEOTIDE SEQUENCE</scope>
    <source>
        <strain evidence="1">C57BL/6J</strain>
        <tissue evidence="1">Thymus</tissue>
    </source>
</reference>